<gene>
    <name evidence="2" type="ORF">N866_06310</name>
</gene>
<protein>
    <recommendedName>
        <fullName evidence="4">Histidine kinase</fullName>
    </recommendedName>
</protein>
<reference evidence="2 3" key="1">
    <citation type="submission" date="2014-01" db="EMBL/GenBank/DDBJ databases">
        <title>Actinotalea ferrariae CF5-4.</title>
        <authorList>
            <person name="Chen F."/>
            <person name="Li Y."/>
            <person name="Wang G."/>
        </authorList>
    </citation>
    <scope>NUCLEOTIDE SEQUENCE [LARGE SCALE GENOMIC DNA]</scope>
    <source>
        <strain evidence="2 3">CF5-4</strain>
    </source>
</reference>
<keyword evidence="1" id="KW-1133">Transmembrane helix</keyword>
<comment type="caution">
    <text evidence="2">The sequence shown here is derived from an EMBL/GenBank/DDBJ whole genome shotgun (WGS) entry which is preliminary data.</text>
</comment>
<feature type="transmembrane region" description="Helical" evidence="1">
    <location>
        <begin position="91"/>
        <end position="112"/>
    </location>
</feature>
<name>A0A021VNI9_9CELL</name>
<proteinExistence type="predicted"/>
<evidence type="ECO:0000313" key="3">
    <source>
        <dbReference type="Proteomes" id="UP000019753"/>
    </source>
</evidence>
<dbReference type="AlphaFoldDB" id="A0A021VNI9"/>
<keyword evidence="1" id="KW-0472">Membrane</keyword>
<sequence length="118" mass="12055">MVVVAAAAVLEAVALVALTGWGVVQLVTGRQNAVGVVLFLVVFGLAVAAVLVGSARALWEGRRTGRAPVATWQLLQGATALAVLQATGSPVAWAVLVLSAVVFVLLLTRPVVAHTVPR</sequence>
<accession>A0A021VNI9</accession>
<evidence type="ECO:0000313" key="2">
    <source>
        <dbReference type="EMBL" id="EYR62668.1"/>
    </source>
</evidence>
<feature type="transmembrane region" description="Helical" evidence="1">
    <location>
        <begin position="33"/>
        <end position="55"/>
    </location>
</feature>
<evidence type="ECO:0000256" key="1">
    <source>
        <dbReference type="SAM" id="Phobius"/>
    </source>
</evidence>
<organism evidence="2 3">
    <name type="scientific">Actinotalea ferrariae CF5-4</name>
    <dbReference type="NCBI Taxonomy" id="948458"/>
    <lineage>
        <taxon>Bacteria</taxon>
        <taxon>Bacillati</taxon>
        <taxon>Actinomycetota</taxon>
        <taxon>Actinomycetes</taxon>
        <taxon>Micrococcales</taxon>
        <taxon>Cellulomonadaceae</taxon>
        <taxon>Actinotalea</taxon>
    </lineage>
</organism>
<evidence type="ECO:0008006" key="4">
    <source>
        <dbReference type="Google" id="ProtNLM"/>
    </source>
</evidence>
<keyword evidence="3" id="KW-1185">Reference proteome</keyword>
<dbReference type="Proteomes" id="UP000019753">
    <property type="component" value="Unassembled WGS sequence"/>
</dbReference>
<dbReference type="EMBL" id="AXCW01000191">
    <property type="protein sequence ID" value="EYR62668.1"/>
    <property type="molecule type" value="Genomic_DNA"/>
</dbReference>
<keyword evidence="1" id="KW-0812">Transmembrane</keyword>